<protein>
    <submittedName>
        <fullName evidence="2">Uncharacterized protein</fullName>
    </submittedName>
</protein>
<comment type="caution">
    <text evidence="2">The sequence shown here is derived from an EMBL/GenBank/DDBJ whole genome shotgun (WGS) entry which is preliminary data.</text>
</comment>
<feature type="compositionally biased region" description="Polar residues" evidence="1">
    <location>
        <begin position="92"/>
        <end position="101"/>
    </location>
</feature>
<dbReference type="EMBL" id="JACGCI010000043">
    <property type="protein sequence ID" value="KAF6752542.1"/>
    <property type="molecule type" value="Genomic_DNA"/>
</dbReference>
<feature type="region of interest" description="Disordered" evidence="1">
    <location>
        <begin position="70"/>
        <end position="108"/>
    </location>
</feature>
<organism evidence="2 3">
    <name type="scientific">Ephemerocybe angulata</name>
    <dbReference type="NCBI Taxonomy" id="980116"/>
    <lineage>
        <taxon>Eukaryota</taxon>
        <taxon>Fungi</taxon>
        <taxon>Dikarya</taxon>
        <taxon>Basidiomycota</taxon>
        <taxon>Agaricomycotina</taxon>
        <taxon>Agaricomycetes</taxon>
        <taxon>Agaricomycetidae</taxon>
        <taxon>Agaricales</taxon>
        <taxon>Agaricineae</taxon>
        <taxon>Psathyrellaceae</taxon>
        <taxon>Ephemerocybe</taxon>
    </lineage>
</organism>
<dbReference type="AlphaFoldDB" id="A0A8H6HUC5"/>
<dbReference type="Proteomes" id="UP000521943">
    <property type="component" value="Unassembled WGS sequence"/>
</dbReference>
<evidence type="ECO:0000313" key="3">
    <source>
        <dbReference type="Proteomes" id="UP000521943"/>
    </source>
</evidence>
<gene>
    <name evidence="2" type="ORF">DFP72DRAFT_1171448</name>
</gene>
<sequence>MDTQDQVKVHPFIPTHTHRPERVSRTSGTSRQNRTKRTASLGRQTALSDRASHPLLGRPLANPDFQQPYARVHRQSAQSTRPCAAPQHEQHPTQLRTQAEPSQPEPEETRVCLRRMGLRERTDMDAHVGDTAELKANGHRNEPPAQMPCAGPDPRERDTLRADGRTGYCATDAARRTTLRAVTSGASRDEWSNYNRSQSTSDDGTTTASVLGRSLAMNDESSPA</sequence>
<keyword evidence="3" id="KW-1185">Reference proteome</keyword>
<proteinExistence type="predicted"/>
<feature type="region of interest" description="Disordered" evidence="1">
    <location>
        <begin position="135"/>
        <end position="155"/>
    </location>
</feature>
<accession>A0A8H6HUC5</accession>
<reference evidence="2 3" key="1">
    <citation type="submission" date="2020-07" db="EMBL/GenBank/DDBJ databases">
        <title>Comparative genomics of pyrophilous fungi reveals a link between fire events and developmental genes.</title>
        <authorList>
            <consortium name="DOE Joint Genome Institute"/>
            <person name="Steindorff A.S."/>
            <person name="Carver A."/>
            <person name="Calhoun S."/>
            <person name="Stillman K."/>
            <person name="Liu H."/>
            <person name="Lipzen A."/>
            <person name="Pangilinan J."/>
            <person name="Labutti K."/>
            <person name="Bruns T.D."/>
            <person name="Grigoriev I.V."/>
        </authorList>
    </citation>
    <scope>NUCLEOTIDE SEQUENCE [LARGE SCALE GENOMIC DNA]</scope>
    <source>
        <strain evidence="2 3">CBS 144469</strain>
    </source>
</reference>
<feature type="region of interest" description="Disordered" evidence="1">
    <location>
        <begin position="182"/>
        <end position="224"/>
    </location>
</feature>
<evidence type="ECO:0000313" key="2">
    <source>
        <dbReference type="EMBL" id="KAF6752542.1"/>
    </source>
</evidence>
<evidence type="ECO:0000256" key="1">
    <source>
        <dbReference type="SAM" id="MobiDB-lite"/>
    </source>
</evidence>
<name>A0A8H6HUC5_9AGAR</name>
<feature type="region of interest" description="Disordered" evidence="1">
    <location>
        <begin position="1"/>
        <end position="58"/>
    </location>
</feature>
<feature type="compositionally biased region" description="Polar residues" evidence="1">
    <location>
        <begin position="192"/>
        <end position="209"/>
    </location>
</feature>